<protein>
    <recommendedName>
        <fullName evidence="4">BAH domain-containing protein</fullName>
    </recommendedName>
</protein>
<dbReference type="SUPFAM" id="SSF57903">
    <property type="entry name" value="FYVE/PHD zinc finger"/>
    <property type="match status" value="1"/>
</dbReference>
<dbReference type="EMBL" id="CP144541">
    <property type="protein sequence ID" value="WVW80709.1"/>
    <property type="molecule type" value="Genomic_DNA"/>
</dbReference>
<feature type="region of interest" description="Disordered" evidence="1">
    <location>
        <begin position="366"/>
        <end position="406"/>
    </location>
</feature>
<accession>A0AAJ8K4E2</accession>
<evidence type="ECO:0000313" key="2">
    <source>
        <dbReference type="EMBL" id="WVW80709.1"/>
    </source>
</evidence>
<reference evidence="2" key="1">
    <citation type="submission" date="2013-07" db="EMBL/GenBank/DDBJ databases">
        <authorList>
            <consortium name="The Broad Institute Genome Sequencing Platform"/>
            <person name="Cuomo C."/>
            <person name="Litvintseva A."/>
            <person name="Chen Y."/>
            <person name="Heitman J."/>
            <person name="Sun S."/>
            <person name="Springer D."/>
            <person name="Dromer F."/>
            <person name="Young S.K."/>
            <person name="Zeng Q."/>
            <person name="Gargeya S."/>
            <person name="Fitzgerald M."/>
            <person name="Abouelleil A."/>
            <person name="Alvarado L."/>
            <person name="Berlin A.M."/>
            <person name="Chapman S.B."/>
            <person name="Dewar J."/>
            <person name="Goldberg J."/>
            <person name="Griggs A."/>
            <person name="Gujja S."/>
            <person name="Hansen M."/>
            <person name="Howarth C."/>
            <person name="Imamovic A."/>
            <person name="Larimer J."/>
            <person name="McCowan C."/>
            <person name="Murphy C."/>
            <person name="Pearson M."/>
            <person name="Priest M."/>
            <person name="Roberts A."/>
            <person name="Saif S."/>
            <person name="Shea T."/>
            <person name="Sykes S."/>
            <person name="Wortman J."/>
            <person name="Nusbaum C."/>
            <person name="Birren B."/>
        </authorList>
    </citation>
    <scope>NUCLEOTIDE SEQUENCE</scope>
    <source>
        <strain evidence="2">CBS 10118</strain>
    </source>
</reference>
<evidence type="ECO:0000256" key="1">
    <source>
        <dbReference type="SAM" id="MobiDB-lite"/>
    </source>
</evidence>
<dbReference type="Proteomes" id="UP000092730">
    <property type="component" value="Chromosome 1"/>
</dbReference>
<evidence type="ECO:0000313" key="3">
    <source>
        <dbReference type="Proteomes" id="UP000092730"/>
    </source>
</evidence>
<feature type="compositionally biased region" description="Low complexity" evidence="1">
    <location>
        <begin position="24"/>
        <end position="33"/>
    </location>
</feature>
<sequence>MSARKRKSMGGASASPVKDDGGESSSPTSWTPPTEKEFMALKRYKSFLLPPSNSYAVGQFVWMDHEQKRSKHPINNSTSHPPPSKKARTSLLALDEFGHPPPGALDAEEPSPGPLARIHEEDDHNQYWNDGYWIGKIIEIRARDTSFVWMKIRWMCRTITECKETGIKTGLPRSKAGPKEIFMLGPEMDGLQPVGAVEGPAPVVVFDERNPMQAPFARSKIFLRSEGRTPTEEEAIAIHNKRTAGNVEPSSKKKARASEPGPSKHLFPLRKSTCYCGDPYRPPTDREEPMALCAHRGCLKWFHLGCLDWKNTYRREATPSLVEDVVSSGVQLMSLLPEYGLTTPAETIPFDMDPADLDFDPIEESYGIKKEKRDTPKKKNQNQNHSRNNSNAGAGAGAANTASVDDRGAVPEISKEGLEKNKVADSHLPNNVLRVAEYPIVRGTSDTGIVGNARYILRARQIVLQNRKIRRAKKVDVEEVDRIEKMIREWMDIWEVKAEVKKEDGVKEDEGEVEGREVTWLCPNCRRAI</sequence>
<gene>
    <name evidence="2" type="ORF">I302_102695</name>
</gene>
<feature type="compositionally biased region" description="Low complexity" evidence="1">
    <location>
        <begin position="381"/>
        <end position="403"/>
    </location>
</feature>
<reference evidence="2" key="2">
    <citation type="submission" date="2024-02" db="EMBL/GenBank/DDBJ databases">
        <title>Comparative genomics of Cryptococcus and Kwoniella reveals pathogenesis evolution and contrasting modes of karyotype evolution via chromosome fusion or intercentromeric recombination.</title>
        <authorList>
            <person name="Coelho M.A."/>
            <person name="David-Palma M."/>
            <person name="Shea T."/>
            <person name="Bowers K."/>
            <person name="McGinley-Smith S."/>
            <person name="Mohammad A.W."/>
            <person name="Gnirke A."/>
            <person name="Yurkov A.M."/>
            <person name="Nowrousian M."/>
            <person name="Sun S."/>
            <person name="Cuomo C.A."/>
            <person name="Heitman J."/>
        </authorList>
    </citation>
    <scope>NUCLEOTIDE SEQUENCE</scope>
    <source>
        <strain evidence="2">CBS 10118</strain>
    </source>
</reference>
<proteinExistence type="predicted"/>
<keyword evidence="3" id="KW-1185">Reference proteome</keyword>
<name>A0AAJ8K4E2_9TREE</name>
<dbReference type="RefSeq" id="XP_065725611.1">
    <property type="nucleotide sequence ID" value="XM_065869539.1"/>
</dbReference>
<feature type="region of interest" description="Disordered" evidence="1">
    <location>
        <begin position="1"/>
        <end position="34"/>
    </location>
</feature>
<dbReference type="AlphaFoldDB" id="A0AAJ8K4E2"/>
<evidence type="ECO:0008006" key="4">
    <source>
        <dbReference type="Google" id="ProtNLM"/>
    </source>
</evidence>
<dbReference type="Gene3D" id="2.30.30.490">
    <property type="match status" value="1"/>
</dbReference>
<dbReference type="InterPro" id="IPR043151">
    <property type="entry name" value="BAH_sf"/>
</dbReference>
<dbReference type="GeneID" id="30205787"/>
<organism evidence="2 3">
    <name type="scientific">Kwoniella bestiolae CBS 10118</name>
    <dbReference type="NCBI Taxonomy" id="1296100"/>
    <lineage>
        <taxon>Eukaryota</taxon>
        <taxon>Fungi</taxon>
        <taxon>Dikarya</taxon>
        <taxon>Basidiomycota</taxon>
        <taxon>Agaricomycotina</taxon>
        <taxon>Tremellomycetes</taxon>
        <taxon>Tremellales</taxon>
        <taxon>Cryptococcaceae</taxon>
        <taxon>Kwoniella</taxon>
    </lineage>
</organism>
<feature type="region of interest" description="Disordered" evidence="1">
    <location>
        <begin position="242"/>
        <end position="263"/>
    </location>
</feature>
<dbReference type="InterPro" id="IPR011011">
    <property type="entry name" value="Znf_FYVE_PHD"/>
</dbReference>
<dbReference type="KEGG" id="kbi:30205787"/>